<dbReference type="PANTHER" id="PTHR33204:SF18">
    <property type="entry name" value="TRANSCRIPTIONAL REGULATORY PROTEIN"/>
    <property type="match status" value="1"/>
</dbReference>
<accession>A0ABN1ABJ4</accession>
<dbReference type="PANTHER" id="PTHR33204">
    <property type="entry name" value="TRANSCRIPTIONAL REGULATOR, MARR FAMILY"/>
    <property type="match status" value="1"/>
</dbReference>
<dbReference type="Gene3D" id="1.10.10.10">
    <property type="entry name" value="Winged helix-like DNA-binding domain superfamily/Winged helix DNA-binding domain"/>
    <property type="match status" value="2"/>
</dbReference>
<protein>
    <recommendedName>
        <fullName evidence="4">HTH hxlR-type domain-containing protein</fullName>
    </recommendedName>
</protein>
<evidence type="ECO:0000313" key="5">
    <source>
        <dbReference type="EMBL" id="GAA0472375.1"/>
    </source>
</evidence>
<dbReference type="EMBL" id="BAAAEM010000002">
    <property type="protein sequence ID" value="GAA0472375.1"/>
    <property type="molecule type" value="Genomic_DNA"/>
</dbReference>
<proteinExistence type="predicted"/>
<evidence type="ECO:0000256" key="2">
    <source>
        <dbReference type="ARBA" id="ARBA00023125"/>
    </source>
</evidence>
<dbReference type="InterPro" id="IPR036390">
    <property type="entry name" value="WH_DNA-bd_sf"/>
</dbReference>
<feature type="domain" description="HTH hxlR-type" evidence="4">
    <location>
        <begin position="4"/>
        <end position="101"/>
    </location>
</feature>
<evidence type="ECO:0000259" key="4">
    <source>
        <dbReference type="PROSITE" id="PS51118"/>
    </source>
</evidence>
<dbReference type="PROSITE" id="PS51118">
    <property type="entry name" value="HTH_HXLR"/>
    <property type="match status" value="2"/>
</dbReference>
<name>A0ABN1ABJ4_9SPHN</name>
<dbReference type="InterPro" id="IPR036388">
    <property type="entry name" value="WH-like_DNA-bd_sf"/>
</dbReference>
<keyword evidence="6" id="KW-1185">Reference proteome</keyword>
<evidence type="ECO:0000313" key="6">
    <source>
        <dbReference type="Proteomes" id="UP001500713"/>
    </source>
</evidence>
<evidence type="ECO:0000256" key="3">
    <source>
        <dbReference type="ARBA" id="ARBA00023163"/>
    </source>
</evidence>
<keyword evidence="2" id="KW-0238">DNA-binding</keyword>
<evidence type="ECO:0000256" key="1">
    <source>
        <dbReference type="ARBA" id="ARBA00023015"/>
    </source>
</evidence>
<keyword evidence="3" id="KW-0804">Transcription</keyword>
<comment type="caution">
    <text evidence="5">The sequence shown here is derived from an EMBL/GenBank/DDBJ whole genome shotgun (WGS) entry which is preliminary data.</text>
</comment>
<reference evidence="5 6" key="1">
    <citation type="journal article" date="2019" name="Int. J. Syst. Evol. Microbiol.">
        <title>The Global Catalogue of Microorganisms (GCM) 10K type strain sequencing project: providing services to taxonomists for standard genome sequencing and annotation.</title>
        <authorList>
            <consortium name="The Broad Institute Genomics Platform"/>
            <consortium name="The Broad Institute Genome Sequencing Center for Infectious Disease"/>
            <person name="Wu L."/>
            <person name="Ma J."/>
        </authorList>
    </citation>
    <scope>NUCLEOTIDE SEQUENCE [LARGE SCALE GENOMIC DNA]</scope>
    <source>
        <strain evidence="5 6">JCM 14162</strain>
    </source>
</reference>
<feature type="domain" description="HTH hxlR-type" evidence="4">
    <location>
        <begin position="92"/>
        <end position="179"/>
    </location>
</feature>
<dbReference type="RefSeq" id="WP_229956272.1">
    <property type="nucleotide sequence ID" value="NZ_BAAAEM010000002.1"/>
</dbReference>
<gene>
    <name evidence="5" type="ORF">GCM10009096_11870</name>
</gene>
<dbReference type="SUPFAM" id="SSF46785">
    <property type="entry name" value="Winged helix' DNA-binding domain"/>
    <property type="match status" value="2"/>
</dbReference>
<keyword evidence="1" id="KW-0805">Transcription regulation</keyword>
<dbReference type="Proteomes" id="UP001500713">
    <property type="component" value="Unassembled WGS sequence"/>
</dbReference>
<organism evidence="5 6">
    <name type="scientific">Parasphingorhabdus litoris</name>
    <dbReference type="NCBI Taxonomy" id="394733"/>
    <lineage>
        <taxon>Bacteria</taxon>
        <taxon>Pseudomonadati</taxon>
        <taxon>Pseudomonadota</taxon>
        <taxon>Alphaproteobacteria</taxon>
        <taxon>Sphingomonadales</taxon>
        <taxon>Sphingomonadaceae</taxon>
        <taxon>Parasphingorhabdus</taxon>
    </lineage>
</organism>
<dbReference type="InterPro" id="IPR002577">
    <property type="entry name" value="HTH_HxlR"/>
</dbReference>
<sequence length="179" mass="19771">MSILPLSTVLALSRYRWSIAILATLSGKGARFVEILNRVGLSRDSLSRALEQLIESGWVIRNPGHGHPLRPEYLLTESGEALARVASSIITTQNRLEIPVQDMTRWTLPLVHVLADGQNRFSAIERALPEASPRAVSLSLKASTAQRLVQRKVLDGFPPTTEYLLAKNGKYFAEALEIS</sequence>
<dbReference type="Pfam" id="PF01638">
    <property type="entry name" value="HxlR"/>
    <property type="match status" value="2"/>
</dbReference>